<protein>
    <submittedName>
        <fullName evidence="2">Uncharacterized protein</fullName>
    </submittedName>
</protein>
<evidence type="ECO:0000313" key="2">
    <source>
        <dbReference type="EMBL" id="KDR67224.1"/>
    </source>
</evidence>
<dbReference type="AlphaFoldDB" id="A0A067SHL5"/>
<organism evidence="2 3">
    <name type="scientific">Galerina marginata (strain CBS 339.88)</name>
    <dbReference type="NCBI Taxonomy" id="685588"/>
    <lineage>
        <taxon>Eukaryota</taxon>
        <taxon>Fungi</taxon>
        <taxon>Dikarya</taxon>
        <taxon>Basidiomycota</taxon>
        <taxon>Agaricomycotina</taxon>
        <taxon>Agaricomycetes</taxon>
        <taxon>Agaricomycetidae</taxon>
        <taxon>Agaricales</taxon>
        <taxon>Agaricineae</taxon>
        <taxon>Strophariaceae</taxon>
        <taxon>Galerina</taxon>
    </lineage>
</organism>
<reference evidence="3" key="1">
    <citation type="journal article" date="2014" name="Proc. Natl. Acad. Sci. U.S.A.">
        <title>Extensive sampling of basidiomycete genomes demonstrates inadequacy of the white-rot/brown-rot paradigm for wood decay fungi.</title>
        <authorList>
            <person name="Riley R."/>
            <person name="Salamov A.A."/>
            <person name="Brown D.W."/>
            <person name="Nagy L.G."/>
            <person name="Floudas D."/>
            <person name="Held B.W."/>
            <person name="Levasseur A."/>
            <person name="Lombard V."/>
            <person name="Morin E."/>
            <person name="Otillar R."/>
            <person name="Lindquist E.A."/>
            <person name="Sun H."/>
            <person name="LaButti K.M."/>
            <person name="Schmutz J."/>
            <person name="Jabbour D."/>
            <person name="Luo H."/>
            <person name="Baker S.E."/>
            <person name="Pisabarro A.G."/>
            <person name="Walton J.D."/>
            <person name="Blanchette R.A."/>
            <person name="Henrissat B."/>
            <person name="Martin F."/>
            <person name="Cullen D."/>
            <person name="Hibbett D.S."/>
            <person name="Grigoriev I.V."/>
        </authorList>
    </citation>
    <scope>NUCLEOTIDE SEQUENCE [LARGE SCALE GENOMIC DNA]</scope>
    <source>
        <strain evidence="3">CBS 339.88</strain>
    </source>
</reference>
<dbReference type="HOGENOM" id="CLU_2688007_0_0_1"/>
<evidence type="ECO:0000256" key="1">
    <source>
        <dbReference type="SAM" id="MobiDB-lite"/>
    </source>
</evidence>
<feature type="region of interest" description="Disordered" evidence="1">
    <location>
        <begin position="41"/>
        <end position="74"/>
    </location>
</feature>
<keyword evidence="3" id="KW-1185">Reference proteome</keyword>
<dbReference type="EMBL" id="KL142416">
    <property type="protein sequence ID" value="KDR67224.1"/>
    <property type="molecule type" value="Genomic_DNA"/>
</dbReference>
<name>A0A067SHL5_GALM3</name>
<gene>
    <name evidence="2" type="ORF">GALMADRAFT_232100</name>
</gene>
<dbReference type="Proteomes" id="UP000027222">
    <property type="component" value="Unassembled WGS sequence"/>
</dbReference>
<sequence>MAIVKDLPGGVKPIIRIRAQYHYYFAVLPRTINNTEQHQHLVRSFARSSQDTAGRRQPGSGDQAEYEAQPPRVG</sequence>
<accession>A0A067SHL5</accession>
<proteinExistence type="predicted"/>
<evidence type="ECO:0000313" key="3">
    <source>
        <dbReference type="Proteomes" id="UP000027222"/>
    </source>
</evidence>